<keyword evidence="2" id="KW-1133">Transmembrane helix</keyword>
<keyword evidence="3" id="KW-0732">Signal</keyword>
<feature type="compositionally biased region" description="Polar residues" evidence="1">
    <location>
        <begin position="100"/>
        <end position="113"/>
    </location>
</feature>
<protein>
    <submittedName>
        <fullName evidence="4">Uncharacterized protein</fullName>
    </submittedName>
</protein>
<sequence>MNLLFLMLLFILTLLGVANSAPVATPTTGATPTASMTGNAASATYLPDTSIINSLQLTDPATWVELAIIWIGFLIGFLQAYFIYYLLTGAASRRRGRSSFPNTDDSAGQNPQRQSRKGPRRLCLFEWGMTRQDYDAYFWDPEGYGRRRYEEQEKQNLHNILLRYFRRWFRLKSHRKRERTAPGAARSVATFRVRRHRHPCELTSTNDPNVLNQPNSDPAAFLSEASEEPYHLAQSPFDTTRRRNVTGHRAQPWNSYSRASRQEAATTAREWSPNTTDYYDALDNAEVVDRTVYKRACTAPIPVMPPETENAIRAASEGSYLPKGHYGNLSNVAMSSHSANEYDAEDYEAGASIDLEISSCGSSNETTVWPTIRANHSQVMSNALSEQFQVASKASRISQVPEFNPSAAYVLPKTRYPAAKPSISCTERNPTEKSS</sequence>
<accession>A0AA39QYH9</accession>
<evidence type="ECO:0000256" key="1">
    <source>
        <dbReference type="SAM" id="MobiDB-lite"/>
    </source>
</evidence>
<evidence type="ECO:0000256" key="3">
    <source>
        <dbReference type="SAM" id="SignalP"/>
    </source>
</evidence>
<feature type="region of interest" description="Disordered" evidence="1">
    <location>
        <begin position="97"/>
        <end position="117"/>
    </location>
</feature>
<proteinExistence type="predicted"/>
<feature type="chain" id="PRO_5041296019" evidence="3">
    <location>
        <begin position="21"/>
        <end position="435"/>
    </location>
</feature>
<evidence type="ECO:0000313" key="4">
    <source>
        <dbReference type="EMBL" id="KAK0511577.1"/>
    </source>
</evidence>
<dbReference type="Proteomes" id="UP001166286">
    <property type="component" value="Unassembled WGS sequence"/>
</dbReference>
<reference evidence="4" key="1">
    <citation type="submission" date="2023-03" db="EMBL/GenBank/DDBJ databases">
        <title>Complete genome of Cladonia borealis.</title>
        <authorList>
            <person name="Park H."/>
        </authorList>
    </citation>
    <scope>NUCLEOTIDE SEQUENCE</scope>
    <source>
        <strain evidence="4">ANT050790</strain>
    </source>
</reference>
<organism evidence="4 5">
    <name type="scientific">Cladonia borealis</name>
    <dbReference type="NCBI Taxonomy" id="184061"/>
    <lineage>
        <taxon>Eukaryota</taxon>
        <taxon>Fungi</taxon>
        <taxon>Dikarya</taxon>
        <taxon>Ascomycota</taxon>
        <taxon>Pezizomycotina</taxon>
        <taxon>Lecanoromycetes</taxon>
        <taxon>OSLEUM clade</taxon>
        <taxon>Lecanoromycetidae</taxon>
        <taxon>Lecanorales</taxon>
        <taxon>Lecanorineae</taxon>
        <taxon>Cladoniaceae</taxon>
        <taxon>Cladonia</taxon>
    </lineage>
</organism>
<feature type="transmembrane region" description="Helical" evidence="2">
    <location>
        <begin position="67"/>
        <end position="87"/>
    </location>
</feature>
<dbReference type="AlphaFoldDB" id="A0AA39QYH9"/>
<feature type="signal peptide" evidence="3">
    <location>
        <begin position="1"/>
        <end position="20"/>
    </location>
</feature>
<keyword evidence="5" id="KW-1185">Reference proteome</keyword>
<name>A0AA39QYH9_9LECA</name>
<evidence type="ECO:0000313" key="5">
    <source>
        <dbReference type="Proteomes" id="UP001166286"/>
    </source>
</evidence>
<dbReference type="EMBL" id="JAFEKC020000013">
    <property type="protein sequence ID" value="KAK0511577.1"/>
    <property type="molecule type" value="Genomic_DNA"/>
</dbReference>
<evidence type="ECO:0000256" key="2">
    <source>
        <dbReference type="SAM" id="Phobius"/>
    </source>
</evidence>
<keyword evidence="2" id="KW-0472">Membrane</keyword>
<comment type="caution">
    <text evidence="4">The sequence shown here is derived from an EMBL/GenBank/DDBJ whole genome shotgun (WGS) entry which is preliminary data.</text>
</comment>
<gene>
    <name evidence="4" type="ORF">JMJ35_006150</name>
</gene>
<keyword evidence="2" id="KW-0812">Transmembrane</keyword>